<dbReference type="InterPro" id="IPR054639">
    <property type="entry name" value="Npun_F5560-like"/>
</dbReference>
<reference evidence="1" key="1">
    <citation type="submission" date="2020-02" db="EMBL/GenBank/DDBJ databases">
        <authorList>
            <person name="Meier V. D."/>
        </authorList>
    </citation>
    <scope>NUCLEOTIDE SEQUENCE</scope>
    <source>
        <strain evidence="1">AVDCRST_MAG81</strain>
    </source>
</reference>
<dbReference type="AlphaFoldDB" id="A0A6J4UMC1"/>
<proteinExistence type="predicted"/>
<name>A0A6J4UMC1_9CYAN</name>
<evidence type="ECO:0000313" key="1">
    <source>
        <dbReference type="EMBL" id="CAA9551168.1"/>
    </source>
</evidence>
<protein>
    <submittedName>
        <fullName evidence="1">Uncharacterized protein</fullName>
    </submittedName>
</protein>
<accession>A0A6J4UMC1</accession>
<organism evidence="1">
    <name type="scientific">uncultured Synechococcales cyanobacterium</name>
    <dbReference type="NCBI Taxonomy" id="1936017"/>
    <lineage>
        <taxon>Bacteria</taxon>
        <taxon>Bacillati</taxon>
        <taxon>Cyanobacteriota</taxon>
        <taxon>Cyanophyceae</taxon>
        <taxon>Synechococcales</taxon>
        <taxon>environmental samples</taxon>
    </lineage>
</organism>
<sequence>MSQAEKTTSPNLHEQVLSLRQDLQIRDQLVQQLSEELFRLIKQPSPLQTEADFIAKQSQYKQLQAAQQLDSCREEINHRDIEIAQLQSSMQDLSERNFFLEQLVQELPAVYQQRFAARLTPIRQKLAMLQQENRQLHAKLESVSYRLAVKTRFADQVEFPNFSESSKPD</sequence>
<dbReference type="NCBIfam" id="NF045622">
    <property type="entry name" value="Npun_F5560_fam"/>
    <property type="match status" value="1"/>
</dbReference>
<dbReference type="EMBL" id="CADCWO010000001">
    <property type="protein sequence ID" value="CAA9551168.1"/>
    <property type="molecule type" value="Genomic_DNA"/>
</dbReference>
<gene>
    <name evidence="1" type="ORF">AVDCRST_MAG81-1907</name>
</gene>